<dbReference type="AlphaFoldDB" id="A0A3A4NR23"/>
<evidence type="ECO:0000259" key="1">
    <source>
        <dbReference type="Pfam" id="PF12146"/>
    </source>
</evidence>
<comment type="caution">
    <text evidence="2">The sequence shown here is derived from an EMBL/GenBank/DDBJ whole genome shotgun (WGS) entry which is preliminary data.</text>
</comment>
<dbReference type="Gene3D" id="3.40.50.1820">
    <property type="entry name" value="alpha/beta hydrolase"/>
    <property type="match status" value="1"/>
</dbReference>
<gene>
    <name evidence="2" type="ORF">C4520_15370</name>
</gene>
<evidence type="ECO:0000313" key="3">
    <source>
        <dbReference type="Proteomes" id="UP000265882"/>
    </source>
</evidence>
<dbReference type="EMBL" id="QZKU01000107">
    <property type="protein sequence ID" value="RJP17981.1"/>
    <property type="molecule type" value="Genomic_DNA"/>
</dbReference>
<keyword evidence="2" id="KW-0378">Hydrolase</keyword>
<accession>A0A3A4NR23</accession>
<dbReference type="GO" id="GO:0016787">
    <property type="term" value="F:hydrolase activity"/>
    <property type="evidence" value="ECO:0007669"/>
    <property type="project" value="UniProtKB-KW"/>
</dbReference>
<dbReference type="Pfam" id="PF12146">
    <property type="entry name" value="Hydrolase_4"/>
    <property type="match status" value="1"/>
</dbReference>
<organism evidence="2 3">
    <name type="scientific">Abyssobacteria bacterium (strain SURF_5)</name>
    <dbReference type="NCBI Taxonomy" id="2093360"/>
    <lineage>
        <taxon>Bacteria</taxon>
        <taxon>Pseudomonadati</taxon>
        <taxon>Candidatus Hydrogenedentota</taxon>
        <taxon>Candidatus Abyssobacteria</taxon>
    </lineage>
</organism>
<sequence>MPFFSHYQELVEALSRETKLLLFDNRGAGRSDKPDCEYTMAMLADDAAGLLNYLDIEHTNILGASMGGMIAQEFALRHPAKTDAAILCCTSPGSHRMIPPSAEVLETLSTVDGLSDEEITRKNWPLSFTKTFMENNRNWLEEKMRREIAYSAPAFSFKRQMAAAMMHNSYSRLPEIACPVLVLTGAEDILIPPENSDLLASQIPNSVLKRYAGVGHGFMTEERDAVVKDVLEFVSGHCL</sequence>
<proteinExistence type="predicted"/>
<dbReference type="InterPro" id="IPR000073">
    <property type="entry name" value="AB_hydrolase_1"/>
</dbReference>
<dbReference type="InterPro" id="IPR022742">
    <property type="entry name" value="Hydrolase_4"/>
</dbReference>
<dbReference type="InterPro" id="IPR050471">
    <property type="entry name" value="AB_hydrolase"/>
</dbReference>
<dbReference type="InterPro" id="IPR029058">
    <property type="entry name" value="AB_hydrolase_fold"/>
</dbReference>
<dbReference type="Proteomes" id="UP000265882">
    <property type="component" value="Unassembled WGS sequence"/>
</dbReference>
<dbReference type="PANTHER" id="PTHR43433">
    <property type="entry name" value="HYDROLASE, ALPHA/BETA FOLD FAMILY PROTEIN"/>
    <property type="match status" value="1"/>
</dbReference>
<dbReference type="SUPFAM" id="SSF53474">
    <property type="entry name" value="alpha/beta-Hydrolases"/>
    <property type="match status" value="1"/>
</dbReference>
<dbReference type="PRINTS" id="PR00111">
    <property type="entry name" value="ABHYDROLASE"/>
</dbReference>
<dbReference type="PANTHER" id="PTHR43433:SF5">
    <property type="entry name" value="AB HYDROLASE-1 DOMAIN-CONTAINING PROTEIN"/>
    <property type="match status" value="1"/>
</dbReference>
<evidence type="ECO:0000313" key="2">
    <source>
        <dbReference type="EMBL" id="RJP17981.1"/>
    </source>
</evidence>
<protein>
    <submittedName>
        <fullName evidence="2">Alpha/beta fold hydrolase</fullName>
    </submittedName>
</protein>
<name>A0A3A4NR23_ABYX5</name>
<reference evidence="2 3" key="1">
    <citation type="journal article" date="2017" name="ISME J.">
        <title>Energy and carbon metabolisms in a deep terrestrial subsurface fluid microbial community.</title>
        <authorList>
            <person name="Momper L."/>
            <person name="Jungbluth S.P."/>
            <person name="Lee M.D."/>
            <person name="Amend J.P."/>
        </authorList>
    </citation>
    <scope>NUCLEOTIDE SEQUENCE [LARGE SCALE GENOMIC DNA]</scope>
    <source>
        <strain evidence="2">SURF_5</strain>
    </source>
</reference>
<feature type="domain" description="Serine aminopeptidase S33" evidence="1">
    <location>
        <begin position="6"/>
        <end position="222"/>
    </location>
</feature>